<gene>
    <name evidence="1" type="ORF">PECUL_23A048934</name>
</gene>
<proteinExistence type="predicted"/>
<evidence type="ECO:0000313" key="2">
    <source>
        <dbReference type="Proteomes" id="UP001295444"/>
    </source>
</evidence>
<name>A0AAD1R2Q8_PELCU</name>
<feature type="non-terminal residue" evidence="1">
    <location>
        <position position="1"/>
    </location>
</feature>
<dbReference type="EMBL" id="OW240912">
    <property type="protein sequence ID" value="CAH2221917.1"/>
    <property type="molecule type" value="Genomic_DNA"/>
</dbReference>
<keyword evidence="2" id="KW-1185">Reference proteome</keyword>
<dbReference type="AlphaFoldDB" id="A0AAD1R2Q8"/>
<organism evidence="1 2">
    <name type="scientific">Pelobates cultripes</name>
    <name type="common">Western spadefoot toad</name>
    <dbReference type="NCBI Taxonomy" id="61616"/>
    <lineage>
        <taxon>Eukaryota</taxon>
        <taxon>Metazoa</taxon>
        <taxon>Chordata</taxon>
        <taxon>Craniata</taxon>
        <taxon>Vertebrata</taxon>
        <taxon>Euteleostomi</taxon>
        <taxon>Amphibia</taxon>
        <taxon>Batrachia</taxon>
        <taxon>Anura</taxon>
        <taxon>Pelobatoidea</taxon>
        <taxon>Pelobatidae</taxon>
        <taxon>Pelobates</taxon>
    </lineage>
</organism>
<protein>
    <submittedName>
        <fullName evidence="1">Uncharacterized protein</fullName>
    </submittedName>
</protein>
<reference evidence="1" key="1">
    <citation type="submission" date="2022-03" db="EMBL/GenBank/DDBJ databases">
        <authorList>
            <person name="Alioto T."/>
            <person name="Alioto T."/>
            <person name="Gomez Garrido J."/>
        </authorList>
    </citation>
    <scope>NUCLEOTIDE SEQUENCE</scope>
</reference>
<evidence type="ECO:0000313" key="1">
    <source>
        <dbReference type="EMBL" id="CAH2221917.1"/>
    </source>
</evidence>
<accession>A0AAD1R2Q8</accession>
<sequence length="64" mass="6833">SLGPKGGSEGLASNPCSWLSKTKELQQQALANLLRETQSDCLKTWAQWKGYLESVDNGGSPIPG</sequence>
<dbReference type="Proteomes" id="UP001295444">
    <property type="component" value="Chromosome 01"/>
</dbReference>